<name>A0ABP8IIZ6_9BACT</name>
<dbReference type="Pfam" id="PF00691">
    <property type="entry name" value="OmpA"/>
    <property type="match status" value="1"/>
</dbReference>
<dbReference type="PANTHER" id="PTHR30329">
    <property type="entry name" value="STATOR ELEMENT OF FLAGELLAR MOTOR COMPLEX"/>
    <property type="match status" value="1"/>
</dbReference>
<dbReference type="PANTHER" id="PTHR30329:SF21">
    <property type="entry name" value="LIPOPROTEIN YIAD-RELATED"/>
    <property type="match status" value="1"/>
</dbReference>
<dbReference type="InterPro" id="IPR006665">
    <property type="entry name" value="OmpA-like"/>
</dbReference>
<keyword evidence="2 7" id="KW-0732">Signal</keyword>
<gene>
    <name evidence="9" type="ORF">GCM10023185_26140</name>
</gene>
<evidence type="ECO:0000256" key="2">
    <source>
        <dbReference type="ARBA" id="ARBA00022729"/>
    </source>
</evidence>
<dbReference type="PRINTS" id="PR01021">
    <property type="entry name" value="OMPADOMAIN"/>
</dbReference>
<dbReference type="InterPro" id="IPR003367">
    <property type="entry name" value="Thrombospondin_3-like_rpt"/>
</dbReference>
<dbReference type="InterPro" id="IPR050330">
    <property type="entry name" value="Bact_OuterMem_StrucFunc"/>
</dbReference>
<dbReference type="Pfam" id="PF02412">
    <property type="entry name" value="TSP_3"/>
    <property type="match status" value="2"/>
</dbReference>
<reference evidence="10" key="1">
    <citation type="journal article" date="2019" name="Int. J. Syst. Evol. Microbiol.">
        <title>The Global Catalogue of Microorganisms (GCM) 10K type strain sequencing project: providing services to taxonomists for standard genome sequencing and annotation.</title>
        <authorList>
            <consortium name="The Broad Institute Genomics Platform"/>
            <consortium name="The Broad Institute Genome Sequencing Center for Infectious Disease"/>
            <person name="Wu L."/>
            <person name="Ma J."/>
        </authorList>
    </citation>
    <scope>NUCLEOTIDE SEQUENCE [LARGE SCALE GENOMIC DNA]</scope>
    <source>
        <strain evidence="10">JCM 17923</strain>
    </source>
</reference>
<evidence type="ECO:0000256" key="1">
    <source>
        <dbReference type="ARBA" id="ARBA00004442"/>
    </source>
</evidence>
<feature type="region of interest" description="Disordered" evidence="6">
    <location>
        <begin position="218"/>
        <end position="238"/>
    </location>
</feature>
<dbReference type="EMBL" id="BAABGZ010000029">
    <property type="protein sequence ID" value="GAA4359499.1"/>
    <property type="molecule type" value="Genomic_DNA"/>
</dbReference>
<evidence type="ECO:0000256" key="5">
    <source>
        <dbReference type="PROSITE-ProRule" id="PRU00473"/>
    </source>
</evidence>
<feature type="domain" description="OmpA-like" evidence="8">
    <location>
        <begin position="363"/>
        <end position="480"/>
    </location>
</feature>
<feature type="compositionally biased region" description="Basic and acidic residues" evidence="6">
    <location>
        <begin position="218"/>
        <end position="230"/>
    </location>
</feature>
<dbReference type="Gene3D" id="4.10.1080.10">
    <property type="entry name" value="TSP type-3 repeat"/>
    <property type="match status" value="1"/>
</dbReference>
<comment type="caution">
    <text evidence="9">The sequence shown here is derived from an EMBL/GenBank/DDBJ whole genome shotgun (WGS) entry which is preliminary data.</text>
</comment>
<keyword evidence="4" id="KW-0998">Cell outer membrane</keyword>
<dbReference type="PRINTS" id="PR01023">
    <property type="entry name" value="NAFLGMOTY"/>
</dbReference>
<dbReference type="Proteomes" id="UP001501153">
    <property type="component" value="Unassembled WGS sequence"/>
</dbReference>
<feature type="compositionally biased region" description="Basic and acidic residues" evidence="6">
    <location>
        <begin position="272"/>
        <end position="288"/>
    </location>
</feature>
<evidence type="ECO:0000256" key="4">
    <source>
        <dbReference type="ARBA" id="ARBA00023237"/>
    </source>
</evidence>
<protein>
    <submittedName>
        <fullName evidence="9">OmpA family protein</fullName>
    </submittedName>
</protein>
<organism evidence="9 10">
    <name type="scientific">Hymenobacter saemangeumensis</name>
    <dbReference type="NCBI Taxonomy" id="1084522"/>
    <lineage>
        <taxon>Bacteria</taxon>
        <taxon>Pseudomonadati</taxon>
        <taxon>Bacteroidota</taxon>
        <taxon>Cytophagia</taxon>
        <taxon>Cytophagales</taxon>
        <taxon>Hymenobacteraceae</taxon>
        <taxon>Hymenobacter</taxon>
    </lineage>
</organism>
<evidence type="ECO:0000256" key="7">
    <source>
        <dbReference type="SAM" id="SignalP"/>
    </source>
</evidence>
<feature type="region of interest" description="Disordered" evidence="6">
    <location>
        <begin position="447"/>
        <end position="526"/>
    </location>
</feature>
<feature type="chain" id="PRO_5047243429" evidence="7">
    <location>
        <begin position="26"/>
        <end position="526"/>
    </location>
</feature>
<evidence type="ECO:0000313" key="9">
    <source>
        <dbReference type="EMBL" id="GAA4359499.1"/>
    </source>
</evidence>
<dbReference type="SUPFAM" id="SSF103647">
    <property type="entry name" value="TSP type-3 repeat"/>
    <property type="match status" value="2"/>
</dbReference>
<evidence type="ECO:0000313" key="10">
    <source>
        <dbReference type="Proteomes" id="UP001501153"/>
    </source>
</evidence>
<evidence type="ECO:0000259" key="8">
    <source>
        <dbReference type="PROSITE" id="PS51123"/>
    </source>
</evidence>
<proteinExistence type="predicted"/>
<accession>A0ABP8IIZ6</accession>
<dbReference type="SUPFAM" id="SSF103088">
    <property type="entry name" value="OmpA-like"/>
    <property type="match status" value="1"/>
</dbReference>
<evidence type="ECO:0000256" key="3">
    <source>
        <dbReference type="ARBA" id="ARBA00023136"/>
    </source>
</evidence>
<feature type="compositionally biased region" description="Basic residues" evidence="6">
    <location>
        <begin position="507"/>
        <end position="526"/>
    </location>
</feature>
<dbReference type="Gene3D" id="3.30.1330.60">
    <property type="entry name" value="OmpA-like domain"/>
    <property type="match status" value="1"/>
</dbReference>
<sequence length="526" mass="57094">MKLLTNCLRALALGAVLLAGTDAQAQTADKKTAIGINGSAYQYKGNFADYFWDFSSSNYGPGFQINRYITRGLDLGLHFNYVELKGSQAGNPANYFNTNLATTALGIKLKLNNGWALKEDAIVQPYLLLSPGFIYSSREGRYRGANTEGNDYLFDYFGAAGINFRLSESIGLYVQTGQHIPYGANVDGHPVRDNDRVDDRYLQHTVGLNIAFGKMKDEDGDKVSDKKDKCPGTPPGVAVDANGCPLDRDGDGVPDYQDKCPDEKGVAALEGCPDRDNDGVRDADDKCPDTPGKAELQGCPDSDNDGVIDQNDKCPDTPAGVKVDASGCPLDSDGDGVPDFQDRCPNTPGPASNRGCPEMKEETKKVLKEATKYINFEFNKATLLPSSYPKLQEMVRILGEYPDYSLSIAGHTDSKGADDYNLRLSYDRAAAARTYMLSQGVPAERIESRGYGETKPIADNTTDAGRAQNRRVDFDAYLTGDPNPAEQKYGAAPTIAELKQTPEGRPSLKKAPAKKAPARKAPTKRR</sequence>
<dbReference type="PROSITE" id="PS51123">
    <property type="entry name" value="OMPA_2"/>
    <property type="match status" value="1"/>
</dbReference>
<keyword evidence="3 5" id="KW-0472">Membrane</keyword>
<evidence type="ECO:0000256" key="6">
    <source>
        <dbReference type="SAM" id="MobiDB-lite"/>
    </source>
</evidence>
<dbReference type="InterPro" id="IPR036737">
    <property type="entry name" value="OmpA-like_sf"/>
</dbReference>
<dbReference type="CDD" id="cd07185">
    <property type="entry name" value="OmpA_C-like"/>
    <property type="match status" value="1"/>
</dbReference>
<dbReference type="InterPro" id="IPR028974">
    <property type="entry name" value="TSP_type-3_rpt"/>
</dbReference>
<comment type="subcellular location">
    <subcellularLocation>
        <location evidence="1">Cell outer membrane</location>
    </subcellularLocation>
</comment>
<keyword evidence="10" id="KW-1185">Reference proteome</keyword>
<dbReference type="InterPro" id="IPR006664">
    <property type="entry name" value="OMP_bac"/>
</dbReference>
<feature type="region of interest" description="Disordered" evidence="6">
    <location>
        <begin position="270"/>
        <end position="304"/>
    </location>
</feature>
<feature type="signal peptide" evidence="7">
    <location>
        <begin position="1"/>
        <end position="25"/>
    </location>
</feature>
<dbReference type="RefSeq" id="WP_345236507.1">
    <property type="nucleotide sequence ID" value="NZ_BAABGZ010000029.1"/>
</dbReference>